<proteinExistence type="predicted"/>
<keyword evidence="3" id="KW-1185">Reference proteome</keyword>
<accession>A0ABT3ZB11</accession>
<evidence type="ECO:0000313" key="3">
    <source>
        <dbReference type="Proteomes" id="UP001073227"/>
    </source>
</evidence>
<sequence length="65" mass="7217">MPDPASFSDLVREAFIDPLRSVLIVDDQYPTWEEILNSKIEAGAKNDALDARSEKKSGPRNQTGL</sequence>
<name>A0ABT3ZB11_9HYPH</name>
<evidence type="ECO:0008006" key="4">
    <source>
        <dbReference type="Google" id="ProtNLM"/>
    </source>
</evidence>
<dbReference type="RefSeq" id="WP_267654363.1">
    <property type="nucleotide sequence ID" value="NZ_JAOVZR010000001.1"/>
</dbReference>
<comment type="caution">
    <text evidence="2">The sequence shown here is derived from an EMBL/GenBank/DDBJ whole genome shotgun (WGS) entry which is preliminary data.</text>
</comment>
<evidence type="ECO:0000256" key="1">
    <source>
        <dbReference type="SAM" id="MobiDB-lite"/>
    </source>
</evidence>
<dbReference type="Proteomes" id="UP001073227">
    <property type="component" value="Unassembled WGS sequence"/>
</dbReference>
<organism evidence="2 3">
    <name type="scientific">Hoeflea algicola</name>
    <dbReference type="NCBI Taxonomy" id="2983763"/>
    <lineage>
        <taxon>Bacteria</taxon>
        <taxon>Pseudomonadati</taxon>
        <taxon>Pseudomonadota</taxon>
        <taxon>Alphaproteobacteria</taxon>
        <taxon>Hyphomicrobiales</taxon>
        <taxon>Rhizobiaceae</taxon>
        <taxon>Hoeflea</taxon>
    </lineage>
</organism>
<gene>
    <name evidence="2" type="ORF">OEG84_14260</name>
</gene>
<evidence type="ECO:0000313" key="2">
    <source>
        <dbReference type="EMBL" id="MCY0148831.1"/>
    </source>
</evidence>
<feature type="compositionally biased region" description="Basic and acidic residues" evidence="1">
    <location>
        <begin position="46"/>
        <end position="57"/>
    </location>
</feature>
<protein>
    <recommendedName>
        <fullName evidence="4">Response regulatory domain-containing protein</fullName>
    </recommendedName>
</protein>
<reference evidence="2" key="1">
    <citation type="submission" date="2022-10" db="EMBL/GenBank/DDBJ databases">
        <title>Hoeflea sp. G2-23, isolated from marine algae.</title>
        <authorList>
            <person name="Kristyanto S."/>
            <person name="Kim J.M."/>
            <person name="Jeon C.O."/>
        </authorList>
    </citation>
    <scope>NUCLEOTIDE SEQUENCE</scope>
    <source>
        <strain evidence="2">G2-23</strain>
    </source>
</reference>
<dbReference type="EMBL" id="JAOVZR010000001">
    <property type="protein sequence ID" value="MCY0148831.1"/>
    <property type="molecule type" value="Genomic_DNA"/>
</dbReference>
<feature type="region of interest" description="Disordered" evidence="1">
    <location>
        <begin position="46"/>
        <end position="65"/>
    </location>
</feature>